<dbReference type="EC" id="4.1.3.40" evidence="4"/>
<feature type="binding site" evidence="4">
    <location>
        <position position="86"/>
    </location>
    <ligand>
        <name>substrate</name>
    </ligand>
</feature>
<evidence type="ECO:0000313" key="5">
    <source>
        <dbReference type="EMBL" id="TQP17737.1"/>
    </source>
</evidence>
<dbReference type="InterPro" id="IPR028978">
    <property type="entry name" value="Chorismate_lyase_/UTRA_dom_sf"/>
</dbReference>
<feature type="binding site" evidence="4">
    <location>
        <position position="169"/>
    </location>
    <ligand>
        <name>substrate</name>
    </ligand>
</feature>
<dbReference type="AlphaFoldDB" id="A0A544CEM8"/>
<comment type="caution">
    <text evidence="4">Lacks conserved residue(s) required for the propagation of feature annotation.</text>
</comment>
<comment type="subcellular location">
    <subcellularLocation>
        <location evidence="4">Cytoplasm</location>
    </subcellularLocation>
</comment>
<keyword evidence="1 4" id="KW-0963">Cytoplasm</keyword>
<name>A0A544CEM8_VIBCL</name>
<reference evidence="5 6" key="1">
    <citation type="submission" date="2019-07" db="EMBL/GenBank/DDBJ databases">
        <title>Phenotypic and genotypic antimicrobial resistance traits of Vibrio cholerae non-O1/non-O139 isolated from a large Austrian lake frequently associated with cases of infection.</title>
        <authorList>
            <person name="Lepuschitz S."/>
            <person name="Baron S."/>
            <person name="Larvor E."/>
            <person name="Granier S."/>
            <person name="Pretzer C."/>
            <person name="Mach R.L."/>
            <person name="Farnleitner A.H."/>
            <person name="Ruppitsch W."/>
            <person name="Pleininger S."/>
            <person name="Indra A."/>
            <person name="Kirschner A.K.T."/>
        </authorList>
    </citation>
    <scope>NUCLEOTIDE SEQUENCE [LARGE SCALE GENOMIC DNA]</scope>
    <source>
        <strain evidence="5 6">A12JL36W90</strain>
    </source>
</reference>
<keyword evidence="3 4" id="KW-0456">Lyase</keyword>
<dbReference type="HAMAP" id="MF_01632">
    <property type="entry name" value="UbiC"/>
    <property type="match status" value="1"/>
</dbReference>
<dbReference type="EMBL" id="VIOS01000006">
    <property type="protein sequence ID" value="TQP17737.1"/>
    <property type="molecule type" value="Genomic_DNA"/>
</dbReference>
<comment type="catalytic activity">
    <reaction evidence="4">
        <text>chorismate = 4-hydroxybenzoate + pyruvate</text>
        <dbReference type="Rhea" id="RHEA:16505"/>
        <dbReference type="ChEBI" id="CHEBI:15361"/>
        <dbReference type="ChEBI" id="CHEBI:17879"/>
        <dbReference type="ChEBI" id="CHEBI:29748"/>
        <dbReference type="EC" id="4.1.3.40"/>
    </reaction>
</comment>
<keyword evidence="4" id="KW-0670">Pyruvate</keyword>
<comment type="function">
    <text evidence="4">Removes the pyruvyl group from chorismate, with concomitant aromatization of the ring, to provide 4-hydroxybenzoate (4HB) for the ubiquinone pathway.</text>
</comment>
<dbReference type="InterPro" id="IPR007440">
    <property type="entry name" value="Chorismate--pyruvate_lyase"/>
</dbReference>
<evidence type="ECO:0000256" key="1">
    <source>
        <dbReference type="ARBA" id="ARBA00022490"/>
    </source>
</evidence>
<dbReference type="Gene3D" id="3.40.1410.10">
    <property type="entry name" value="Chorismate lyase-like"/>
    <property type="match status" value="1"/>
</dbReference>
<organism evidence="5 6">
    <name type="scientific">Vibrio cholerae</name>
    <dbReference type="NCBI Taxonomy" id="666"/>
    <lineage>
        <taxon>Bacteria</taxon>
        <taxon>Pseudomonadati</taxon>
        <taxon>Pseudomonadota</taxon>
        <taxon>Gammaproteobacteria</taxon>
        <taxon>Vibrionales</taxon>
        <taxon>Vibrionaceae</taxon>
        <taxon>Vibrio</taxon>
    </lineage>
</organism>
<gene>
    <name evidence="4" type="primary">ubiC</name>
    <name evidence="5" type="ORF">FLM02_01835</name>
</gene>
<feature type="binding site" evidence="4">
    <location>
        <position position="124"/>
    </location>
    <ligand>
        <name>substrate</name>
    </ligand>
</feature>
<accession>A0A544CEM8</accession>
<evidence type="ECO:0000256" key="4">
    <source>
        <dbReference type="HAMAP-Rule" id="MF_01632"/>
    </source>
</evidence>
<evidence type="ECO:0000313" key="6">
    <source>
        <dbReference type="Proteomes" id="UP000319979"/>
    </source>
</evidence>
<sequence length="188" mass="21600">MNNSMNQLTSLYLAALNRVTWQQPDDIEFPAPLAQQWLLEQGSLSRRMATQCEHLTVDLLSNQIMPADTLSYDETQLLASEEYLLRQVIIYGDQQPWVFGHTLIPRSSMHNQPFDFTQQGKIPLGLTVFSADNVKRDALQVGWVETELGRLLARRSRLWMNNKPMLVTELFLATSPIYSKEKSVNDRC</sequence>
<dbReference type="GO" id="GO:0005829">
    <property type="term" value="C:cytosol"/>
    <property type="evidence" value="ECO:0007669"/>
    <property type="project" value="TreeGrafter"/>
</dbReference>
<proteinExistence type="inferred from homology"/>
<evidence type="ECO:0000256" key="2">
    <source>
        <dbReference type="ARBA" id="ARBA00022688"/>
    </source>
</evidence>
<evidence type="ECO:0000256" key="3">
    <source>
        <dbReference type="ARBA" id="ARBA00023239"/>
    </source>
</evidence>
<dbReference type="PANTHER" id="PTHR38683:SF1">
    <property type="entry name" value="CHORISMATE PYRUVATE-LYASE"/>
    <property type="match status" value="1"/>
</dbReference>
<comment type="similarity">
    <text evidence="4">Belongs to the UbiC family.</text>
</comment>
<dbReference type="Pfam" id="PF04345">
    <property type="entry name" value="Chor_lyase"/>
    <property type="match status" value="1"/>
</dbReference>
<protein>
    <recommendedName>
        <fullName evidence="4">Probable chorismate pyruvate-lyase</fullName>
        <shortName evidence="4">CL</shortName>
        <shortName evidence="4">CPL</shortName>
        <ecNumber evidence="4">4.1.3.40</ecNumber>
    </recommendedName>
</protein>
<dbReference type="GO" id="GO:0008813">
    <property type="term" value="F:chorismate lyase activity"/>
    <property type="evidence" value="ECO:0007669"/>
    <property type="project" value="UniProtKB-UniRule"/>
</dbReference>
<dbReference type="UniPathway" id="UPA00232"/>
<dbReference type="GO" id="GO:0042866">
    <property type="term" value="P:pyruvate biosynthetic process"/>
    <property type="evidence" value="ECO:0007669"/>
    <property type="project" value="UniProtKB-UniRule"/>
</dbReference>
<dbReference type="SUPFAM" id="SSF64288">
    <property type="entry name" value="Chorismate lyase-like"/>
    <property type="match status" value="1"/>
</dbReference>
<dbReference type="GO" id="GO:0006744">
    <property type="term" value="P:ubiquinone biosynthetic process"/>
    <property type="evidence" value="ECO:0007669"/>
    <property type="project" value="UniProtKB-UniRule"/>
</dbReference>
<comment type="pathway">
    <text evidence="4">Cofactor biosynthesis; ubiquinone biosynthesis.</text>
</comment>
<comment type="caution">
    <text evidence="5">The sequence shown here is derived from an EMBL/GenBank/DDBJ whole genome shotgun (WGS) entry which is preliminary data.</text>
</comment>
<keyword evidence="2 4" id="KW-0831">Ubiquinone biosynthesis</keyword>
<dbReference type="PANTHER" id="PTHR38683">
    <property type="entry name" value="CHORISMATE PYRUVATE-LYASE"/>
    <property type="match status" value="1"/>
</dbReference>
<dbReference type="Proteomes" id="UP000319979">
    <property type="component" value="Unassembled WGS sequence"/>
</dbReference>